<dbReference type="InterPro" id="IPR001304">
    <property type="entry name" value="C-type_lectin-like"/>
</dbReference>
<protein>
    <submittedName>
        <fullName evidence="10">CUB and sushi domain-containing protein 3-like</fullName>
    </submittedName>
</protein>
<dbReference type="Gene3D" id="2.10.70.10">
    <property type="entry name" value="Complement Module, domain 1"/>
    <property type="match status" value="3"/>
</dbReference>
<dbReference type="SMART" id="SM00032">
    <property type="entry name" value="CCP"/>
    <property type="match status" value="3"/>
</dbReference>
<dbReference type="OMA" id="NCNEMAN"/>
<name>A0A9J7L4C7_BRAFL</name>
<dbReference type="OrthoDB" id="6127264at2759"/>
<dbReference type="FunFam" id="2.10.70.10:FF:000014">
    <property type="entry name" value="Membrane cofactor protein"/>
    <property type="match status" value="1"/>
</dbReference>
<dbReference type="Gene3D" id="3.10.100.10">
    <property type="entry name" value="Mannose-Binding Protein A, subunit A"/>
    <property type="match status" value="1"/>
</dbReference>
<feature type="domain" description="Sushi" evidence="8">
    <location>
        <begin position="296"/>
        <end position="354"/>
    </location>
</feature>
<dbReference type="KEGG" id="bfo:118415013"/>
<feature type="domain" description="Sushi" evidence="8">
    <location>
        <begin position="180"/>
        <end position="235"/>
    </location>
</feature>
<dbReference type="SUPFAM" id="SSF57535">
    <property type="entry name" value="Complement control module/SCR domain"/>
    <property type="match status" value="3"/>
</dbReference>
<dbReference type="SUPFAM" id="SSF56436">
    <property type="entry name" value="C-type lectin-like"/>
    <property type="match status" value="1"/>
</dbReference>
<feature type="disulfide bond" evidence="6">
    <location>
        <begin position="266"/>
        <end position="293"/>
    </location>
</feature>
<keyword evidence="4 6" id="KW-1015">Disulfide bond</keyword>
<proteinExistence type="predicted"/>
<evidence type="ECO:0000256" key="1">
    <source>
        <dbReference type="ARBA" id="ARBA00022659"/>
    </source>
</evidence>
<gene>
    <name evidence="10" type="primary">LOC118415013</name>
</gene>
<keyword evidence="3" id="KW-0677">Repeat</keyword>
<dbReference type="InterPro" id="IPR000436">
    <property type="entry name" value="Sushi_SCR_CCP_dom"/>
</dbReference>
<keyword evidence="9" id="KW-1185">Reference proteome</keyword>
<keyword evidence="2" id="KW-0732">Signal</keyword>
<evidence type="ECO:0000313" key="10">
    <source>
        <dbReference type="RefSeq" id="XP_035675315.1"/>
    </source>
</evidence>
<evidence type="ECO:0000313" key="9">
    <source>
        <dbReference type="Proteomes" id="UP000001554"/>
    </source>
</evidence>
<evidence type="ECO:0000259" key="7">
    <source>
        <dbReference type="PROSITE" id="PS50041"/>
    </source>
</evidence>
<accession>A0A9J7L4C7</accession>
<evidence type="ECO:0000256" key="4">
    <source>
        <dbReference type="ARBA" id="ARBA00023157"/>
    </source>
</evidence>
<dbReference type="SMART" id="SM00034">
    <property type="entry name" value="CLECT"/>
    <property type="match status" value="1"/>
</dbReference>
<keyword evidence="5" id="KW-0325">Glycoprotein</keyword>
<dbReference type="AlphaFoldDB" id="A0A9J7L4C7"/>
<reference evidence="9" key="1">
    <citation type="journal article" date="2020" name="Nat. Ecol. Evol.">
        <title>Deeply conserved synteny resolves early events in vertebrate evolution.</title>
        <authorList>
            <person name="Simakov O."/>
            <person name="Marletaz F."/>
            <person name="Yue J.X."/>
            <person name="O'Connell B."/>
            <person name="Jenkins J."/>
            <person name="Brandt A."/>
            <person name="Calef R."/>
            <person name="Tung C.H."/>
            <person name="Huang T.K."/>
            <person name="Schmutz J."/>
            <person name="Satoh N."/>
            <person name="Yu J.K."/>
            <person name="Putnam N.H."/>
            <person name="Green R.E."/>
            <person name="Rokhsar D.S."/>
        </authorList>
    </citation>
    <scope>NUCLEOTIDE SEQUENCE [LARGE SCALE GENOMIC DNA]</scope>
    <source>
        <strain evidence="9">S238N-H82</strain>
    </source>
</reference>
<dbReference type="Pfam" id="PF00059">
    <property type="entry name" value="Lectin_C"/>
    <property type="match status" value="1"/>
</dbReference>
<evidence type="ECO:0000256" key="3">
    <source>
        <dbReference type="ARBA" id="ARBA00022737"/>
    </source>
</evidence>
<evidence type="ECO:0000259" key="8">
    <source>
        <dbReference type="PROSITE" id="PS50923"/>
    </source>
</evidence>
<feature type="domain" description="C-type lectin" evidence="7">
    <location>
        <begin position="36"/>
        <end position="169"/>
    </location>
</feature>
<comment type="caution">
    <text evidence="6">Lacks conserved residue(s) required for the propagation of feature annotation.</text>
</comment>
<evidence type="ECO:0000256" key="5">
    <source>
        <dbReference type="ARBA" id="ARBA00023180"/>
    </source>
</evidence>
<dbReference type="PROSITE" id="PS50923">
    <property type="entry name" value="SUSHI"/>
    <property type="match status" value="3"/>
</dbReference>
<dbReference type="PANTHER" id="PTHR46393:SF7">
    <property type="entry name" value="COMPLEMENT C2"/>
    <property type="match status" value="1"/>
</dbReference>
<evidence type="ECO:0000256" key="6">
    <source>
        <dbReference type="PROSITE-ProRule" id="PRU00302"/>
    </source>
</evidence>
<dbReference type="CDD" id="cd00033">
    <property type="entry name" value="CCP"/>
    <property type="match status" value="3"/>
</dbReference>
<dbReference type="PANTHER" id="PTHR46393">
    <property type="entry name" value="SUSHI DOMAIN-CONTAINING PROTEIN"/>
    <property type="match status" value="1"/>
</dbReference>
<dbReference type="GeneID" id="118415013"/>
<reference evidence="10" key="2">
    <citation type="submission" date="2025-08" db="UniProtKB">
        <authorList>
            <consortium name="RefSeq"/>
        </authorList>
    </citation>
    <scope>IDENTIFICATION</scope>
    <source>
        <strain evidence="10">S238N-H82</strain>
        <tissue evidence="10">Testes</tissue>
    </source>
</reference>
<keyword evidence="1 6" id="KW-0768">Sushi</keyword>
<dbReference type="RefSeq" id="XP_035675315.1">
    <property type="nucleotide sequence ID" value="XM_035819422.1"/>
</dbReference>
<sequence length="359" mass="38945">MQNDPTILCSSVTLPIVTRKEKSASTSCARDDYTFFNGICYKAYTRNKSYSRARELCAADGGILAMPKDADTNNFLSQLCGEDCWIGLSEPSVEDRWEWADGSLLSATGFSAWARRAGIHNSGARSNSGEEFINTDNTVTNGKHCILLRLSGPNWDERDCTKDHHFVCQSNHVILSQVQTECNVLASPDPIAQGAHLYGTTIHFSCSSGYTMVGTADRTCQANGQWSGSQPTCNADQVPECEDLHAPHHGTISGGNNLGDTVTFSCDLGYQLTGSVARTCQSTLDWSGTEPTCTKVLCPVVTTPLNGQMSGNRFEYDKHLQFSCNDGYELVGGSSEITCQADGTWDGTVPICNSEFMLT</sequence>
<dbReference type="InterPro" id="IPR016186">
    <property type="entry name" value="C-type_lectin-like/link_sf"/>
</dbReference>
<dbReference type="InterPro" id="IPR035976">
    <property type="entry name" value="Sushi/SCR/CCP_sf"/>
</dbReference>
<dbReference type="PROSITE" id="PS50041">
    <property type="entry name" value="C_TYPE_LECTIN_2"/>
    <property type="match status" value="1"/>
</dbReference>
<feature type="domain" description="Sushi" evidence="8">
    <location>
        <begin position="239"/>
        <end position="295"/>
    </location>
</feature>
<dbReference type="Proteomes" id="UP000001554">
    <property type="component" value="Chromosome 1"/>
</dbReference>
<dbReference type="InterPro" id="IPR016187">
    <property type="entry name" value="CTDL_fold"/>
</dbReference>
<feature type="disulfide bond" evidence="6">
    <location>
        <begin position="206"/>
        <end position="233"/>
    </location>
</feature>
<organism evidence="9 10">
    <name type="scientific">Branchiostoma floridae</name>
    <name type="common">Florida lancelet</name>
    <name type="synonym">Amphioxus</name>
    <dbReference type="NCBI Taxonomy" id="7739"/>
    <lineage>
        <taxon>Eukaryota</taxon>
        <taxon>Metazoa</taxon>
        <taxon>Chordata</taxon>
        <taxon>Cephalochordata</taxon>
        <taxon>Leptocardii</taxon>
        <taxon>Amphioxiformes</taxon>
        <taxon>Branchiostomatidae</taxon>
        <taxon>Branchiostoma</taxon>
    </lineage>
</organism>
<evidence type="ECO:0000256" key="2">
    <source>
        <dbReference type="ARBA" id="ARBA00022729"/>
    </source>
</evidence>
<dbReference type="CDD" id="cd00037">
    <property type="entry name" value="CLECT"/>
    <property type="match status" value="1"/>
</dbReference>
<dbReference type="Pfam" id="PF00084">
    <property type="entry name" value="Sushi"/>
    <property type="match status" value="3"/>
</dbReference>